<dbReference type="AlphaFoldDB" id="A0A7X0H6X2"/>
<feature type="transmembrane region" description="Helical" evidence="1">
    <location>
        <begin position="110"/>
        <end position="127"/>
    </location>
</feature>
<feature type="transmembrane region" description="Helical" evidence="1">
    <location>
        <begin position="6"/>
        <end position="26"/>
    </location>
</feature>
<keyword evidence="1" id="KW-1133">Transmembrane helix</keyword>
<feature type="transmembrane region" description="Helical" evidence="1">
    <location>
        <begin position="80"/>
        <end position="103"/>
    </location>
</feature>
<sequence>MPPVKLIWLAVVSAQVFMLLFLGVSGQRFETEEPAQQLAGLLFMVGWVALVLVVPIAYFIRNQIYKAHWRQDAVSDEGYVQANLIFFALLELPAILGFVSAFIEGRLLPGALPMAVVLGLLLLNYPHGRPKLDASPRLGVPEKRNER</sequence>
<organism evidence="2 3">
    <name type="scientific">Algisphaera agarilytica</name>
    <dbReference type="NCBI Taxonomy" id="1385975"/>
    <lineage>
        <taxon>Bacteria</taxon>
        <taxon>Pseudomonadati</taxon>
        <taxon>Planctomycetota</taxon>
        <taxon>Phycisphaerae</taxon>
        <taxon>Phycisphaerales</taxon>
        <taxon>Phycisphaeraceae</taxon>
        <taxon>Algisphaera</taxon>
    </lineage>
</organism>
<evidence type="ECO:0000313" key="3">
    <source>
        <dbReference type="Proteomes" id="UP000541810"/>
    </source>
</evidence>
<dbReference type="RefSeq" id="WP_221435360.1">
    <property type="nucleotide sequence ID" value="NZ_JACHGY010000001.1"/>
</dbReference>
<reference evidence="2 3" key="1">
    <citation type="submission" date="2020-08" db="EMBL/GenBank/DDBJ databases">
        <title>Genomic Encyclopedia of Type Strains, Phase IV (KMG-IV): sequencing the most valuable type-strain genomes for metagenomic binning, comparative biology and taxonomic classification.</title>
        <authorList>
            <person name="Goeker M."/>
        </authorList>
    </citation>
    <scope>NUCLEOTIDE SEQUENCE [LARGE SCALE GENOMIC DNA]</scope>
    <source>
        <strain evidence="2 3">DSM 103725</strain>
    </source>
</reference>
<protein>
    <submittedName>
        <fullName evidence="2">Uncharacterized protein</fullName>
    </submittedName>
</protein>
<comment type="caution">
    <text evidence="2">The sequence shown here is derived from an EMBL/GenBank/DDBJ whole genome shotgun (WGS) entry which is preliminary data.</text>
</comment>
<accession>A0A7X0H6X2</accession>
<keyword evidence="1" id="KW-0812">Transmembrane</keyword>
<dbReference type="EMBL" id="JACHGY010000001">
    <property type="protein sequence ID" value="MBB6428920.1"/>
    <property type="molecule type" value="Genomic_DNA"/>
</dbReference>
<feature type="transmembrane region" description="Helical" evidence="1">
    <location>
        <begin position="38"/>
        <end position="60"/>
    </location>
</feature>
<gene>
    <name evidence="2" type="ORF">HNQ40_000726</name>
</gene>
<keyword evidence="3" id="KW-1185">Reference proteome</keyword>
<keyword evidence="1" id="KW-0472">Membrane</keyword>
<proteinExistence type="predicted"/>
<name>A0A7X0H6X2_9BACT</name>
<evidence type="ECO:0000256" key="1">
    <source>
        <dbReference type="SAM" id="Phobius"/>
    </source>
</evidence>
<evidence type="ECO:0000313" key="2">
    <source>
        <dbReference type="EMBL" id="MBB6428920.1"/>
    </source>
</evidence>
<dbReference type="Proteomes" id="UP000541810">
    <property type="component" value="Unassembled WGS sequence"/>
</dbReference>